<dbReference type="Pfam" id="PF04542">
    <property type="entry name" value="Sigma70_r2"/>
    <property type="match status" value="1"/>
</dbReference>
<dbReference type="EMBL" id="MHTM01000047">
    <property type="protein sequence ID" value="OHA60691.1"/>
    <property type="molecule type" value="Genomic_DNA"/>
</dbReference>
<evidence type="ECO:0000256" key="4">
    <source>
        <dbReference type="ARBA" id="ARBA00023163"/>
    </source>
</evidence>
<dbReference type="InterPro" id="IPR013325">
    <property type="entry name" value="RNA_pol_sigma_r2"/>
</dbReference>
<dbReference type="Gene3D" id="1.10.10.10">
    <property type="entry name" value="Winged helix-like DNA-binding domain superfamily/Winged helix DNA-binding domain"/>
    <property type="match status" value="1"/>
</dbReference>
<dbReference type="SUPFAM" id="SSF88659">
    <property type="entry name" value="Sigma3 and sigma4 domains of RNA polymerase sigma factors"/>
    <property type="match status" value="1"/>
</dbReference>
<dbReference type="InterPro" id="IPR013324">
    <property type="entry name" value="RNA_pol_sigma_r3/r4-like"/>
</dbReference>
<evidence type="ECO:0000313" key="8">
    <source>
        <dbReference type="Proteomes" id="UP000177140"/>
    </source>
</evidence>
<evidence type="ECO:0000313" key="7">
    <source>
        <dbReference type="EMBL" id="OHA60691.1"/>
    </source>
</evidence>
<proteinExistence type="inferred from homology"/>
<dbReference type="AlphaFoldDB" id="A0A1G2QL87"/>
<feature type="domain" description="RNA polymerase sigma-70 region 2" evidence="5">
    <location>
        <begin position="32"/>
        <end position="98"/>
    </location>
</feature>
<dbReference type="InterPro" id="IPR007627">
    <property type="entry name" value="RNA_pol_sigma70_r2"/>
</dbReference>
<evidence type="ECO:0000259" key="6">
    <source>
        <dbReference type="Pfam" id="PF08281"/>
    </source>
</evidence>
<evidence type="ECO:0000256" key="2">
    <source>
        <dbReference type="ARBA" id="ARBA00023015"/>
    </source>
</evidence>
<dbReference type="CDD" id="cd06171">
    <property type="entry name" value="Sigma70_r4"/>
    <property type="match status" value="1"/>
</dbReference>
<dbReference type="SUPFAM" id="SSF88946">
    <property type="entry name" value="Sigma2 domain of RNA polymerase sigma factors"/>
    <property type="match status" value="1"/>
</dbReference>
<evidence type="ECO:0000256" key="3">
    <source>
        <dbReference type="ARBA" id="ARBA00023082"/>
    </source>
</evidence>
<dbReference type="InterPro" id="IPR039425">
    <property type="entry name" value="RNA_pol_sigma-70-like"/>
</dbReference>
<dbReference type="Gene3D" id="1.10.1740.10">
    <property type="match status" value="1"/>
</dbReference>
<name>A0A1G2QL87_9BACT</name>
<dbReference type="NCBIfam" id="TIGR02937">
    <property type="entry name" value="sigma70-ECF"/>
    <property type="match status" value="1"/>
</dbReference>
<keyword evidence="4" id="KW-0804">Transcription</keyword>
<evidence type="ECO:0000256" key="1">
    <source>
        <dbReference type="ARBA" id="ARBA00010641"/>
    </source>
</evidence>
<dbReference type="InterPro" id="IPR013249">
    <property type="entry name" value="RNA_pol_sigma70_r4_t2"/>
</dbReference>
<dbReference type="PANTHER" id="PTHR43133:SF51">
    <property type="entry name" value="RNA POLYMERASE SIGMA FACTOR"/>
    <property type="match status" value="1"/>
</dbReference>
<accession>A0A1G2QL87</accession>
<dbReference type="PANTHER" id="PTHR43133">
    <property type="entry name" value="RNA POLYMERASE ECF-TYPE SIGMA FACTO"/>
    <property type="match status" value="1"/>
</dbReference>
<dbReference type="GO" id="GO:0006352">
    <property type="term" value="P:DNA-templated transcription initiation"/>
    <property type="evidence" value="ECO:0007669"/>
    <property type="project" value="InterPro"/>
</dbReference>
<dbReference type="Pfam" id="PF08281">
    <property type="entry name" value="Sigma70_r4_2"/>
    <property type="match status" value="1"/>
</dbReference>
<reference evidence="7 8" key="1">
    <citation type="journal article" date="2016" name="Nat. Commun.">
        <title>Thousands of microbial genomes shed light on interconnected biogeochemical processes in an aquifer system.</title>
        <authorList>
            <person name="Anantharaman K."/>
            <person name="Brown C.T."/>
            <person name="Hug L.A."/>
            <person name="Sharon I."/>
            <person name="Castelle C.J."/>
            <person name="Probst A.J."/>
            <person name="Thomas B.C."/>
            <person name="Singh A."/>
            <person name="Wilkins M.J."/>
            <person name="Karaoz U."/>
            <person name="Brodie E.L."/>
            <person name="Williams K.H."/>
            <person name="Hubbard S.S."/>
            <person name="Banfield J.F."/>
        </authorList>
    </citation>
    <scope>NUCLEOTIDE SEQUENCE [LARGE SCALE GENOMIC DNA]</scope>
</reference>
<feature type="domain" description="RNA polymerase sigma factor 70 region 4 type 2" evidence="6">
    <location>
        <begin position="133"/>
        <end position="184"/>
    </location>
</feature>
<keyword evidence="3" id="KW-0731">Sigma factor</keyword>
<comment type="similarity">
    <text evidence="1">Belongs to the sigma-70 factor family. ECF subfamily.</text>
</comment>
<keyword evidence="2" id="KW-0805">Transcription regulation</keyword>
<dbReference type="InterPro" id="IPR036388">
    <property type="entry name" value="WH-like_DNA-bd_sf"/>
</dbReference>
<dbReference type="GO" id="GO:0016987">
    <property type="term" value="F:sigma factor activity"/>
    <property type="evidence" value="ECO:0007669"/>
    <property type="project" value="UniProtKB-KW"/>
</dbReference>
<protein>
    <recommendedName>
        <fullName evidence="9">RNA polymerase sigma-70 region 2 domain-containing protein</fullName>
    </recommendedName>
</protein>
<evidence type="ECO:0000259" key="5">
    <source>
        <dbReference type="Pfam" id="PF04542"/>
    </source>
</evidence>
<dbReference type="GO" id="GO:0003677">
    <property type="term" value="F:DNA binding"/>
    <property type="evidence" value="ECO:0007669"/>
    <property type="project" value="InterPro"/>
</dbReference>
<sequence length="197" mass="23320">MFEPKTRAQDNRSDEELVQIALADQESFGLIIDRYSEPLSRYIRRLTRLDEEEAKDVLQDIFIKIYLNLNDFDHSLKFSSWIYRVAHNQVIDHWRKSQVRPSTAIDPDDAFWLSVADDLDLEAEANRRELGVKIRKLIDRLEGDYRAILILRYLEDKDYQEISDIMKKPIGTVATLINRAKKKLKNLIDQERLIEQE</sequence>
<gene>
    <name evidence="7" type="ORF">A2556_02610</name>
</gene>
<evidence type="ECO:0008006" key="9">
    <source>
        <dbReference type="Google" id="ProtNLM"/>
    </source>
</evidence>
<organism evidence="7 8">
    <name type="scientific">Candidatus Vogelbacteria bacterium RIFOXYD2_FULL_44_9</name>
    <dbReference type="NCBI Taxonomy" id="1802441"/>
    <lineage>
        <taxon>Bacteria</taxon>
        <taxon>Candidatus Vogeliibacteriota</taxon>
    </lineage>
</organism>
<comment type="caution">
    <text evidence="7">The sequence shown here is derived from an EMBL/GenBank/DDBJ whole genome shotgun (WGS) entry which is preliminary data.</text>
</comment>
<dbReference type="Proteomes" id="UP000177140">
    <property type="component" value="Unassembled WGS sequence"/>
</dbReference>
<dbReference type="InterPro" id="IPR014284">
    <property type="entry name" value="RNA_pol_sigma-70_dom"/>
</dbReference>